<dbReference type="EMBL" id="QEAP01000328">
    <property type="protein sequence ID" value="TPX69005.1"/>
    <property type="molecule type" value="Genomic_DNA"/>
</dbReference>
<dbReference type="AlphaFoldDB" id="A0A507F008"/>
<feature type="compositionally biased region" description="Basic residues" evidence="1">
    <location>
        <begin position="1"/>
        <end position="18"/>
    </location>
</feature>
<evidence type="ECO:0000256" key="1">
    <source>
        <dbReference type="SAM" id="MobiDB-lite"/>
    </source>
</evidence>
<dbReference type="Proteomes" id="UP000320333">
    <property type="component" value="Unassembled WGS sequence"/>
</dbReference>
<gene>
    <name evidence="2" type="ORF">CcCBS67573_g06955</name>
</gene>
<feature type="region of interest" description="Disordered" evidence="1">
    <location>
        <begin position="1"/>
        <end position="29"/>
    </location>
</feature>
<organism evidence="2 3">
    <name type="scientific">Chytriomyces confervae</name>
    <dbReference type="NCBI Taxonomy" id="246404"/>
    <lineage>
        <taxon>Eukaryota</taxon>
        <taxon>Fungi</taxon>
        <taxon>Fungi incertae sedis</taxon>
        <taxon>Chytridiomycota</taxon>
        <taxon>Chytridiomycota incertae sedis</taxon>
        <taxon>Chytridiomycetes</taxon>
        <taxon>Chytridiales</taxon>
        <taxon>Chytriomycetaceae</taxon>
        <taxon>Chytriomyces</taxon>
    </lineage>
</organism>
<name>A0A507F008_9FUNG</name>
<evidence type="ECO:0000313" key="2">
    <source>
        <dbReference type="EMBL" id="TPX69005.1"/>
    </source>
</evidence>
<reference evidence="2 3" key="1">
    <citation type="journal article" date="2019" name="Sci. Rep.">
        <title>Comparative genomics of chytrid fungi reveal insights into the obligate biotrophic and pathogenic lifestyle of Synchytrium endobioticum.</title>
        <authorList>
            <person name="van de Vossenberg B.T.L.H."/>
            <person name="Warris S."/>
            <person name="Nguyen H.D.T."/>
            <person name="van Gent-Pelzer M.P.E."/>
            <person name="Joly D.L."/>
            <person name="van de Geest H.C."/>
            <person name="Bonants P.J.M."/>
            <person name="Smith D.S."/>
            <person name="Levesque C.A."/>
            <person name="van der Lee T.A.J."/>
        </authorList>
    </citation>
    <scope>NUCLEOTIDE SEQUENCE [LARGE SCALE GENOMIC DNA]</scope>
    <source>
        <strain evidence="2 3">CBS 675.73</strain>
    </source>
</reference>
<evidence type="ECO:0000313" key="3">
    <source>
        <dbReference type="Proteomes" id="UP000320333"/>
    </source>
</evidence>
<comment type="caution">
    <text evidence="2">The sequence shown here is derived from an EMBL/GenBank/DDBJ whole genome shotgun (WGS) entry which is preliminary data.</text>
</comment>
<keyword evidence="3" id="KW-1185">Reference proteome</keyword>
<proteinExistence type="predicted"/>
<protein>
    <submittedName>
        <fullName evidence="2">Uncharacterized protein</fullName>
    </submittedName>
</protein>
<accession>A0A507F008</accession>
<sequence>MHLRRLSRSLQSIRHHSSKPTPLPANKQTKEEWLNIARSWPHEYYSPAAPRSLPSGHVFPDHADGSETAATNASYFTSWHAKALGVGIAAYLTLQWLSDAQKKGTNPLANYVRDNVATRAEIEKEMAQSLAFQQKIADDMRILNAGEPDSIHRLYFPGVFHRRSDFLVEPGSQSSFTDSDVKVKTVWEKDDHLFGPPYPSKE</sequence>
<dbReference type="OrthoDB" id="2120038at2759"/>